<name>A0A2Z4Y2N9_SUMC1</name>
<dbReference type="SMART" id="SM00852">
    <property type="entry name" value="MoCF_biosynth"/>
    <property type="match status" value="1"/>
</dbReference>
<dbReference type="CDD" id="cd00887">
    <property type="entry name" value="MoeA"/>
    <property type="match status" value="1"/>
</dbReference>
<keyword evidence="6" id="KW-0808">Transferase</keyword>
<dbReference type="NCBIfam" id="TIGR00177">
    <property type="entry name" value="molyb_syn"/>
    <property type="match status" value="1"/>
</dbReference>
<feature type="domain" description="MoaB/Mog" evidence="7">
    <location>
        <begin position="191"/>
        <end position="329"/>
    </location>
</feature>
<dbReference type="Proteomes" id="UP000262583">
    <property type="component" value="Chromosome"/>
</dbReference>
<accession>A0A2Z4Y2N9</accession>
<dbReference type="InterPro" id="IPR005110">
    <property type="entry name" value="MoeA_linker/N"/>
</dbReference>
<comment type="function">
    <text evidence="1 6">Catalyzes the insertion of molybdate into adenylated molybdopterin with the concomitant release of AMP.</text>
</comment>
<dbReference type="NCBIfam" id="NF045515">
    <property type="entry name" value="Glp_gephyrin"/>
    <property type="match status" value="1"/>
</dbReference>
<dbReference type="Gene3D" id="2.170.190.11">
    <property type="entry name" value="Molybdopterin biosynthesis moea protein, domain 3"/>
    <property type="match status" value="1"/>
</dbReference>
<evidence type="ECO:0000313" key="8">
    <source>
        <dbReference type="EMBL" id="AXA35431.1"/>
    </source>
</evidence>
<dbReference type="UniPathway" id="UPA00344"/>
<protein>
    <recommendedName>
        <fullName evidence="6">Molybdopterin molybdenumtransferase</fullName>
        <ecNumber evidence="6">2.10.1.1</ecNumber>
    </recommendedName>
</protein>
<proteinExistence type="inferred from homology"/>
<dbReference type="InterPro" id="IPR001453">
    <property type="entry name" value="MoaB/Mog_dom"/>
</dbReference>
<dbReference type="GO" id="GO:0046872">
    <property type="term" value="F:metal ion binding"/>
    <property type="evidence" value="ECO:0007669"/>
    <property type="project" value="UniProtKB-UniRule"/>
</dbReference>
<evidence type="ECO:0000256" key="2">
    <source>
        <dbReference type="ARBA" id="ARBA00005046"/>
    </source>
</evidence>
<dbReference type="PANTHER" id="PTHR10192:SF5">
    <property type="entry name" value="GEPHYRIN"/>
    <property type="match status" value="1"/>
</dbReference>
<dbReference type="PANTHER" id="PTHR10192">
    <property type="entry name" value="MOLYBDOPTERIN BIOSYNTHESIS PROTEIN"/>
    <property type="match status" value="1"/>
</dbReference>
<dbReference type="Pfam" id="PF03453">
    <property type="entry name" value="MoeA_N"/>
    <property type="match status" value="1"/>
</dbReference>
<dbReference type="SUPFAM" id="SSF63867">
    <property type="entry name" value="MoeA C-terminal domain-like"/>
    <property type="match status" value="1"/>
</dbReference>
<keyword evidence="6" id="KW-0500">Molybdenum</keyword>
<dbReference type="InterPro" id="IPR036135">
    <property type="entry name" value="MoeA_linker/N_sf"/>
</dbReference>
<evidence type="ECO:0000256" key="6">
    <source>
        <dbReference type="RuleBase" id="RU365090"/>
    </source>
</evidence>
<dbReference type="GO" id="GO:0061599">
    <property type="term" value="F:molybdopterin molybdotransferase activity"/>
    <property type="evidence" value="ECO:0007669"/>
    <property type="project" value="UniProtKB-UniRule"/>
</dbReference>
<dbReference type="InterPro" id="IPR005111">
    <property type="entry name" value="MoeA_C_domain_IV"/>
</dbReference>
<dbReference type="Pfam" id="PF00994">
    <property type="entry name" value="MoCF_biosynth"/>
    <property type="match status" value="1"/>
</dbReference>
<dbReference type="EMBL" id="CP030759">
    <property type="protein sequence ID" value="AXA35431.1"/>
    <property type="molecule type" value="Genomic_DNA"/>
</dbReference>
<dbReference type="AlphaFoldDB" id="A0A2Z4Y2N9"/>
<gene>
    <name evidence="8" type="ORF">BRCON_0654</name>
</gene>
<dbReference type="GO" id="GO:0005829">
    <property type="term" value="C:cytosol"/>
    <property type="evidence" value="ECO:0007669"/>
    <property type="project" value="TreeGrafter"/>
</dbReference>
<organism evidence="8 9">
    <name type="scientific">Sumerlaea chitinivorans</name>
    <dbReference type="NCBI Taxonomy" id="2250252"/>
    <lineage>
        <taxon>Bacteria</taxon>
        <taxon>Candidatus Sumerlaeota</taxon>
        <taxon>Candidatus Sumerlaeia</taxon>
        <taxon>Candidatus Sumerlaeales</taxon>
        <taxon>Candidatus Sumerlaeaceae</taxon>
        <taxon>Candidatus Sumerlaea</taxon>
    </lineage>
</organism>
<dbReference type="SUPFAM" id="SSF63882">
    <property type="entry name" value="MoeA N-terminal region -like"/>
    <property type="match status" value="1"/>
</dbReference>
<evidence type="ECO:0000256" key="3">
    <source>
        <dbReference type="ARBA" id="ARBA00010763"/>
    </source>
</evidence>
<evidence type="ECO:0000256" key="1">
    <source>
        <dbReference type="ARBA" id="ARBA00002901"/>
    </source>
</evidence>
<keyword evidence="6" id="KW-0479">Metal-binding</keyword>
<dbReference type="GO" id="GO:0006777">
    <property type="term" value="P:Mo-molybdopterin cofactor biosynthetic process"/>
    <property type="evidence" value="ECO:0007669"/>
    <property type="project" value="UniProtKB-UniRule"/>
</dbReference>
<keyword evidence="4 6" id="KW-0501">Molybdenum cofactor biosynthesis</keyword>
<dbReference type="EC" id="2.10.1.1" evidence="6"/>
<comment type="similarity">
    <text evidence="3 6">Belongs to the MoeA family.</text>
</comment>
<dbReference type="Gene3D" id="2.40.340.10">
    <property type="entry name" value="MoeA, C-terminal, domain IV"/>
    <property type="match status" value="1"/>
</dbReference>
<evidence type="ECO:0000259" key="7">
    <source>
        <dbReference type="SMART" id="SM00852"/>
    </source>
</evidence>
<evidence type="ECO:0000256" key="5">
    <source>
        <dbReference type="ARBA" id="ARBA00047317"/>
    </source>
</evidence>
<sequence>MQKDSVRESHALLDWRVALEKVLAAVPTLAAEPCCIEQAVGRISAQDCIAPIEVPPFHNSAVDGYAVLAADTAEATPSAPRRLHVVGESRAGVPYPGELQSGQAVEIMTGATLPRGADAVVPSEAAVAASSGFVDILKPVRQGAAVRLAGADTRRGDVLLRQGDVVTPGMVGKLASCGIAEIQVIREPRIAVATSGDELIAPGAGPLREGMIYDSNTPMLLALYRSWGFAPQQLGHVSDSLDSVKATINRAAEFDFFVMTGGVSVGKYDYVKQAVQDLGGEVLFWRVNQQPGKPLFVAKLQRTLFLGMPGNPVACYMCSDVYLRPALRKARGERPPYLRVLRVETGEQITKMDARTAFHRANLRYLNGRFVAFVSGPPDSHILRSVTGHDGYLIVPAERAMLREGEPADFILTSIGAAERLLLEVNQEGAGRYFEESLRASL</sequence>
<dbReference type="KEGG" id="schv:BRCON_0654"/>
<comment type="catalytic activity">
    <reaction evidence="5">
        <text>adenylyl-molybdopterin + molybdate = Mo-molybdopterin + AMP + H(+)</text>
        <dbReference type="Rhea" id="RHEA:35047"/>
        <dbReference type="ChEBI" id="CHEBI:15378"/>
        <dbReference type="ChEBI" id="CHEBI:36264"/>
        <dbReference type="ChEBI" id="CHEBI:62727"/>
        <dbReference type="ChEBI" id="CHEBI:71302"/>
        <dbReference type="ChEBI" id="CHEBI:456215"/>
        <dbReference type="EC" id="2.10.1.1"/>
    </reaction>
</comment>
<dbReference type="SUPFAM" id="SSF53218">
    <property type="entry name" value="Molybdenum cofactor biosynthesis proteins"/>
    <property type="match status" value="1"/>
</dbReference>
<evidence type="ECO:0000313" key="9">
    <source>
        <dbReference type="Proteomes" id="UP000262583"/>
    </source>
</evidence>
<reference evidence="8 9" key="1">
    <citation type="submission" date="2018-05" db="EMBL/GenBank/DDBJ databases">
        <title>A metagenomic window into the 2 km-deep terrestrial subsurface aquifer revealed taxonomically and functionally diverse microbial community comprising novel uncultured bacterial lineages.</title>
        <authorList>
            <person name="Kadnikov V.V."/>
            <person name="Mardanov A.V."/>
            <person name="Beletsky A.V."/>
            <person name="Banks D."/>
            <person name="Pimenov N.V."/>
            <person name="Frank Y.A."/>
            <person name="Karnachuk O.V."/>
            <person name="Ravin N.V."/>
        </authorList>
    </citation>
    <scope>NUCLEOTIDE SEQUENCE [LARGE SCALE GENOMIC DNA]</scope>
    <source>
        <strain evidence="8">BY</strain>
    </source>
</reference>
<dbReference type="Gene3D" id="3.40.980.10">
    <property type="entry name" value="MoaB/Mog-like domain"/>
    <property type="match status" value="1"/>
</dbReference>
<dbReference type="InterPro" id="IPR038987">
    <property type="entry name" value="MoeA-like"/>
</dbReference>
<dbReference type="Gene3D" id="3.90.105.10">
    <property type="entry name" value="Molybdopterin biosynthesis moea protein, domain 2"/>
    <property type="match status" value="1"/>
</dbReference>
<dbReference type="InterPro" id="IPR036688">
    <property type="entry name" value="MoeA_C_domain_IV_sf"/>
</dbReference>
<keyword evidence="6" id="KW-0460">Magnesium</keyword>
<dbReference type="InterPro" id="IPR036425">
    <property type="entry name" value="MoaB/Mog-like_dom_sf"/>
</dbReference>
<comment type="cofactor">
    <cofactor evidence="6">
        <name>Mg(2+)</name>
        <dbReference type="ChEBI" id="CHEBI:18420"/>
    </cofactor>
</comment>
<dbReference type="Pfam" id="PF03454">
    <property type="entry name" value="MoeA_C"/>
    <property type="match status" value="1"/>
</dbReference>
<comment type="pathway">
    <text evidence="2 6">Cofactor biosynthesis; molybdopterin biosynthesis.</text>
</comment>
<evidence type="ECO:0000256" key="4">
    <source>
        <dbReference type="ARBA" id="ARBA00023150"/>
    </source>
</evidence>